<keyword evidence="6 13" id="KW-1133">Transmembrane helix</keyword>
<dbReference type="InterPro" id="IPR020843">
    <property type="entry name" value="ER"/>
</dbReference>
<dbReference type="SMART" id="SM00825">
    <property type="entry name" value="PKS_KS"/>
    <property type="match status" value="1"/>
</dbReference>
<dbReference type="Pfam" id="PF23297">
    <property type="entry name" value="ACP_SdgA_C"/>
    <property type="match status" value="1"/>
</dbReference>
<evidence type="ECO:0000256" key="9">
    <source>
        <dbReference type="ARBA" id="ARBA00023268"/>
    </source>
</evidence>
<dbReference type="Gene3D" id="3.30.70.3290">
    <property type="match status" value="1"/>
</dbReference>
<feature type="transmembrane region" description="Helical" evidence="13">
    <location>
        <begin position="203"/>
        <end position="223"/>
    </location>
</feature>
<dbReference type="InterPro" id="IPR001227">
    <property type="entry name" value="Ac_transferase_dom_sf"/>
</dbReference>
<dbReference type="SMART" id="SM00827">
    <property type="entry name" value="PKS_AT"/>
    <property type="match status" value="1"/>
</dbReference>
<keyword evidence="2" id="KW-0596">Phosphopantetheine</keyword>
<dbReference type="InterPro" id="IPR049551">
    <property type="entry name" value="PKS_DH_C"/>
</dbReference>
<dbReference type="Pfam" id="PF00109">
    <property type="entry name" value="ketoacyl-synt"/>
    <property type="match status" value="1"/>
</dbReference>
<dbReference type="GO" id="GO:0044550">
    <property type="term" value="P:secondary metabolite biosynthetic process"/>
    <property type="evidence" value="ECO:0007669"/>
    <property type="project" value="TreeGrafter"/>
</dbReference>
<dbReference type="InterPro" id="IPR020846">
    <property type="entry name" value="MFS_dom"/>
</dbReference>
<dbReference type="Pfam" id="PF21089">
    <property type="entry name" value="PKS_DH_N"/>
    <property type="match status" value="1"/>
</dbReference>
<dbReference type="PROSITE" id="PS50850">
    <property type="entry name" value="MFS"/>
    <property type="match status" value="1"/>
</dbReference>
<dbReference type="Pfam" id="PF00698">
    <property type="entry name" value="Acyl_transf_1"/>
    <property type="match status" value="1"/>
</dbReference>
<dbReference type="Gene3D" id="3.40.366.10">
    <property type="entry name" value="Malonyl-Coenzyme A Acyl Carrier Protein, domain 2"/>
    <property type="match status" value="2"/>
</dbReference>
<protein>
    <recommendedName>
        <fullName evidence="20">Polyketide synthase</fullName>
    </recommendedName>
</protein>
<dbReference type="Gene3D" id="3.40.50.720">
    <property type="entry name" value="NAD(P)-binding Rossmann-like Domain"/>
    <property type="match status" value="2"/>
</dbReference>
<evidence type="ECO:0000259" key="16">
    <source>
        <dbReference type="PROSITE" id="PS52004"/>
    </source>
</evidence>
<feature type="transmembrane region" description="Helical" evidence="13">
    <location>
        <begin position="115"/>
        <end position="134"/>
    </location>
</feature>
<dbReference type="EMBL" id="JAUKUD010000001">
    <property type="protein sequence ID" value="KAK0753539.1"/>
    <property type="molecule type" value="Genomic_DNA"/>
</dbReference>
<evidence type="ECO:0000256" key="3">
    <source>
        <dbReference type="ARBA" id="ARBA00022553"/>
    </source>
</evidence>
<dbReference type="InterPro" id="IPR036291">
    <property type="entry name" value="NAD(P)-bd_dom_sf"/>
</dbReference>
<feature type="region of interest" description="N-terminal hotdog fold" evidence="11">
    <location>
        <begin position="1621"/>
        <end position="1758"/>
    </location>
</feature>
<keyword evidence="9" id="KW-0511">Multifunctional enzyme</keyword>
<evidence type="ECO:0000256" key="13">
    <source>
        <dbReference type="SAM" id="Phobius"/>
    </source>
</evidence>
<dbReference type="SUPFAM" id="SSF52151">
    <property type="entry name" value="FabD/lysophospholipase-like"/>
    <property type="match status" value="1"/>
</dbReference>
<dbReference type="SUPFAM" id="SSF103473">
    <property type="entry name" value="MFS general substrate transporter"/>
    <property type="match status" value="1"/>
</dbReference>
<dbReference type="PROSITE" id="PS50075">
    <property type="entry name" value="CARRIER"/>
    <property type="match status" value="1"/>
</dbReference>
<dbReference type="Pfam" id="PF08240">
    <property type="entry name" value="ADH_N"/>
    <property type="match status" value="1"/>
</dbReference>
<dbReference type="GO" id="GO:0016491">
    <property type="term" value="F:oxidoreductase activity"/>
    <property type="evidence" value="ECO:0007669"/>
    <property type="project" value="UniProtKB-KW"/>
</dbReference>
<dbReference type="InterPro" id="IPR011032">
    <property type="entry name" value="GroES-like_sf"/>
</dbReference>
<dbReference type="GO" id="GO:0004315">
    <property type="term" value="F:3-oxoacyl-[acyl-carrier-protein] synthase activity"/>
    <property type="evidence" value="ECO:0007669"/>
    <property type="project" value="InterPro"/>
</dbReference>
<evidence type="ECO:0000256" key="10">
    <source>
        <dbReference type="ARBA" id="ARBA00023315"/>
    </source>
</evidence>
<dbReference type="FunFam" id="3.40.50.720:FF:000209">
    <property type="entry name" value="Polyketide synthase Pks12"/>
    <property type="match status" value="1"/>
</dbReference>
<feature type="active site" description="Proton donor; for dehydratase activity" evidence="11">
    <location>
        <position position="1849"/>
    </location>
</feature>
<feature type="domain" description="Carrier" evidence="14">
    <location>
        <begin position="2998"/>
        <end position="3075"/>
    </location>
</feature>
<dbReference type="InterPro" id="IPR049552">
    <property type="entry name" value="PKS_DH_N"/>
</dbReference>
<feature type="region of interest" description="Disordered" evidence="12">
    <location>
        <begin position="592"/>
        <end position="614"/>
    </location>
</feature>
<dbReference type="Gene3D" id="3.90.180.10">
    <property type="entry name" value="Medium-chain alcohol dehydrogenases, catalytic domain"/>
    <property type="match status" value="1"/>
</dbReference>
<dbReference type="InterPro" id="IPR002328">
    <property type="entry name" value="ADH_Zn_CS"/>
</dbReference>
<dbReference type="Gene3D" id="3.10.129.110">
    <property type="entry name" value="Polyketide synthase dehydratase"/>
    <property type="match status" value="1"/>
</dbReference>
<feature type="transmembrane region" description="Helical" evidence="13">
    <location>
        <begin position="173"/>
        <end position="197"/>
    </location>
</feature>
<feature type="active site" description="Proton acceptor; for dehydratase activity" evidence="11">
    <location>
        <position position="1653"/>
    </location>
</feature>
<dbReference type="GO" id="GO:1901336">
    <property type="term" value="P:lactone biosynthetic process"/>
    <property type="evidence" value="ECO:0007669"/>
    <property type="project" value="UniProtKB-ARBA"/>
</dbReference>
<evidence type="ECO:0000256" key="12">
    <source>
        <dbReference type="SAM" id="MobiDB-lite"/>
    </source>
</evidence>
<dbReference type="InterPro" id="IPR036259">
    <property type="entry name" value="MFS_trans_sf"/>
</dbReference>
<dbReference type="GO" id="GO:0022857">
    <property type="term" value="F:transmembrane transporter activity"/>
    <property type="evidence" value="ECO:0007669"/>
    <property type="project" value="InterPro"/>
</dbReference>
<dbReference type="SUPFAM" id="SSF53901">
    <property type="entry name" value="Thiolase-like"/>
    <property type="match status" value="1"/>
</dbReference>
<evidence type="ECO:0000256" key="11">
    <source>
        <dbReference type="PROSITE-ProRule" id="PRU01363"/>
    </source>
</evidence>
<comment type="subcellular location">
    <subcellularLocation>
        <location evidence="1">Membrane</location>
        <topology evidence="1">Multi-pass membrane protein</topology>
    </subcellularLocation>
</comment>
<dbReference type="GO" id="GO:0031177">
    <property type="term" value="F:phosphopantetheine binding"/>
    <property type="evidence" value="ECO:0007669"/>
    <property type="project" value="InterPro"/>
</dbReference>
<feature type="compositionally biased region" description="Basic and acidic residues" evidence="12">
    <location>
        <begin position="603"/>
        <end position="614"/>
    </location>
</feature>
<dbReference type="InterPro" id="IPR057326">
    <property type="entry name" value="KR_dom"/>
</dbReference>
<dbReference type="CDD" id="cd00833">
    <property type="entry name" value="PKS"/>
    <property type="match status" value="1"/>
</dbReference>
<dbReference type="InterPro" id="IPR020841">
    <property type="entry name" value="PKS_Beta-ketoAc_synthase_dom"/>
</dbReference>
<accession>A0AA40KBW0</accession>
<dbReference type="PANTHER" id="PTHR43775:SF29">
    <property type="entry name" value="ASPERFURANONE POLYKETIDE SYNTHASE AFOG-RELATED"/>
    <property type="match status" value="1"/>
</dbReference>
<dbReference type="Pfam" id="PF08659">
    <property type="entry name" value="KR"/>
    <property type="match status" value="1"/>
</dbReference>
<sequence>MGEAESTPEPKHLSPESPSPTTETPPTSVSNDNNLGRKQDPIAKWRLLTILVSIGVGLFLSLMDTTVVATMLASISDEFGGFRLAPWVLLSYTLSYLGCTVLIARLSDVLGRKPVLLTSFAIFLTASIACGSAKTLDQLIGFRAFQGVGGAGLYAMTMIIYPEISPPNLVPMLSSILGMIVALAGVSGPIIGGLLATYADWRWAFWMNGPIGLLPLLALLLFWPPPLRTFRPIPFLHLDFPGALLLMLSTVLPVFIINQATVGEYPWTSPQTIAILALSALAALALVAWQRHLSQAPKLAHLRAQIPWRILSDRVLMCSVLSTILTGFVMYLAVVNIPMRASIVNLYDEVKSGILLLPLMGATAVGSAVGGALSAKRNRTFWTLNVASGLMLVGSGVMSMVPGTVEVASRQWGFEVLLGLGVGMNLSTSTLLTSVNSEFQDFAIAQGVVAQMRVFGGSLGVAAGFIVLNSRIAETLTGVLTAKEVEDFYRSPLVVESFDVLKQLSVRTTYIEAFRISMYVSVGISAACLLASLGTYQRDPPSIEKRLQDLEAVYAAGVIRPSEGAAKTSAAPWACCWAQWVPGEFCVQEEKTGRSTTIGRPPGHAETDTEADIPKPDAPCHQYLTQGDVGAQIPIPTKTDNCKATRSPRAAPRRCHPIRPPHTAKMEDDKLKPIAIVGMSFRFPGDANTTEGFWDILSKARSTRTKIPNDRFDPDGFYHPNADRPGAVITKEGCFLKEDVALFDAPFFGITASEAEGMDPQHRLLLEITYEAFENAGIPIPDVAGSDTGCYVGGFSSDYLLYSGAEINKQSMYQGTGCGNSMLSNRLSWFYDLRGPSFSIDTACSSSMVALHEACRDIQDGTTTMGVVAGSSLILVPGMWRALSSQRFLSPDGTCHSFDSQANGYGRGEGMGVLIVKPLADAIRDNDVIRAVIRGSGINQDGKTPAITVPNAQAQMSLIRSTYAKAGLEMNKTAYFEAHGTGTPVGDPLELLAIGQTIGAARSAHDQPVLVGSVKSNIGHLEGSSGIAGVIKAVLALEHAEIPAVAEFKSLNPRIKQDEWHIRIPTELTPWPTDGLRRASINSFGYGGSNGHVILDDARHYLAARRLAGNHNTVAAAAATTLTIPGTPTSQSSGSDSAISLAAPPTPPGTAPPPADPKLFVFSAPEQDGLARLASAYAQHLDADALPRSLKGAATAEAAEQMHNLAYTLSSRRTIFEHRSFAVADSLTGLQTALEDTGGLPKHGRRAGKTPSCAFVFTGQGAQWHAMGHELLRHAVFGASIADADAYMAGIMEGSAGSSWSLAEELCRDKKSSRINEPQLSQPLCTALQVALVDLLRHWGLQPKAVVGHSSGEIGAAYAAGVLSREDAWKIAYWRGVRSAQIGELAPGRKGAMMAAAMSEEAAQGYLARRVGERDVVVACVNSPNSVTISGDDFAVAEVEKLLTADKAGGAADVTVFSSVTGGDIARAQMGTADYWVQNLVSPVRFSAAVTSLLKPRDARSRRKGVANVEALVELGPHSALQGPLRDILAAAHESFVTSVPYTPMLLRGASALQTAITAAGRLWCSGFHLDLKLVNSLEREPLQTTRPLVTLPRYPFNHTRRYWRDCRSTRWVNSHRTPRTDLLGQKTNDYNTVTPTWKNFLSPAEVPWLLDHKVHGLLITPGAVFLAMAMEACRDTADPSRGPPEGYQFRDIAWHKPLIFEAPDAHIETYLQLSPHKTGTKTTTSTWTRFSITTIDDATHEASEHCSGLVERKYADAGKATSEAAASWAAHKAQYAAFQSRPAVALTPRSMYDKLERIGLQFGPTFRNVRDVQSGDGFMTGAIATPDTAATMPEGLECPLPLHPAVLDAAIQMMAGAGRGEVPGVPLLPESIASLYVSATAPTAAGTVLTGYCTRVLQGAKASGTSVLSVGEEWEKPVVVLKNMVLNAAVGPQTGASSTGYARLDWMADVNHSRLPVGGVAPGAAAAAAAVVVDFVDAAGYVNPNLEMLEITGGTDTTRAAEILKRLGGKNGNSRITRYTWCNRDEADVEEASKTLVLDRPNECLELKVLDIVGDVGAQGFASGKLDCVILDHAALKTADLGTALQNVKTLLKPDGKLIIQAITGSPEKLDEAGWGDLLKGNGFAGVDQAFHHWDDPSVDQRELVIISSVGRETAFAYTNVLILTPPSPSDKVTKLAENCAAQLTQQGLTPTIMPWTGVVDMAMAGKLPLILSLLELDDEVFSDLSEDLFYTTKTLALRAGGMLWVTQAGNISGAASPAHNIASGLFRAVRSEDDTRPLASIDLSAEMDLVSSQASATIVRLFESLFGQGDIRGPDKEFAEDKGTLFVQRLVDDDAHNAAQAIAGSAPQPVADRLFQEGRKLTMKIGQMGSLDTLQFEDSDRCNTPLKPKWVEVKVLYAGLNFLDIMASLGEVPDPRLGHEVVGIVTEVGSSVTHIKLGDVVVGSTNSGGFASHTRLKGGVCNPIPHNISVQQAATIPIAFTTAWMGLVNLARMRKGETILIHSAAGGVGQAAIQLCQHFGVEVFATVGSTVKKELIMREYGVPEDHIFNSRDTTFADGVRRMTHGRGVDLVLNSVAGEFLRQSWHLVAPLGRFVEIGKRDILGNTGLDMEPFIRSVSFIGFNLDQYDEDGPEFDVVEAAQRKIWELVSAGKLRPLGPVNIFDFADAPKAFRALQSGKIVGKAILHANPSPSSLVPVVPRIEPPLTLDPNATYLLAGGLGGIGRSIATMLASHGARHLAFLSRSGASKAAAAALLAQLASLGCTATAYPCDIASPSSLSSALALLQSQMPPIRGVIQCAMTLRDAMFENMTYADWVACTAPKIQGSWNLHSQLPRSIQFFILLASTSGVIGNPGQANYAAGNTFEDALAHFRRRKGLSATALDIGAVRDVGYLAEANDQRFWSMSHLQSMTICEADIHFLIKSAITGHPAGSKQAVAPQIVAGLAGATIDEEYVDRSPWARDGKLCIALKASLVKKTAGMQAGMEALAKAETVEAARAIVEEILIRRVAVAVMVPEEDITVGMPLQTYGVNSLVAVEIKTWLTKELQAEITVGEISPSTISALAATIVATSKLLRGNGKKSEEKTVEKADAPAGSS</sequence>
<feature type="transmembrane region" description="Helical" evidence="13">
    <location>
        <begin position="140"/>
        <end position="161"/>
    </location>
</feature>
<dbReference type="Gene3D" id="3.40.50.150">
    <property type="entry name" value="Vaccinia Virus protein VP39"/>
    <property type="match status" value="1"/>
</dbReference>
<evidence type="ECO:0000313" key="19">
    <source>
        <dbReference type="Proteomes" id="UP001172155"/>
    </source>
</evidence>
<dbReference type="InterPro" id="IPR014030">
    <property type="entry name" value="Ketoacyl_synth_N"/>
</dbReference>
<dbReference type="InterPro" id="IPR009081">
    <property type="entry name" value="PP-bd_ACP"/>
</dbReference>
<dbReference type="CDD" id="cd05195">
    <property type="entry name" value="enoyl_red"/>
    <property type="match status" value="1"/>
</dbReference>
<dbReference type="InterPro" id="IPR029063">
    <property type="entry name" value="SAM-dependent_MTases_sf"/>
</dbReference>
<feature type="domain" description="Ketosynthase family 3 (KS3)" evidence="16">
    <location>
        <begin position="671"/>
        <end position="1097"/>
    </location>
</feature>
<keyword evidence="4" id="KW-0808">Transferase</keyword>
<feature type="domain" description="PKS/mFAS DH" evidence="17">
    <location>
        <begin position="1621"/>
        <end position="1936"/>
    </location>
</feature>
<keyword evidence="3" id="KW-0597">Phosphoprotein</keyword>
<dbReference type="InterPro" id="IPR049900">
    <property type="entry name" value="PKS_mFAS_DH"/>
</dbReference>
<keyword evidence="8 13" id="KW-0472">Membrane</keyword>
<dbReference type="Pfam" id="PF16197">
    <property type="entry name" value="KAsynt_C_assoc"/>
    <property type="match status" value="1"/>
</dbReference>
<feature type="transmembrane region" description="Helical" evidence="13">
    <location>
        <begin position="354"/>
        <end position="374"/>
    </location>
</feature>
<dbReference type="SUPFAM" id="SSF51735">
    <property type="entry name" value="NAD(P)-binding Rossmann-fold domains"/>
    <property type="match status" value="2"/>
</dbReference>
<dbReference type="PANTHER" id="PTHR43775">
    <property type="entry name" value="FATTY ACID SYNTHASE"/>
    <property type="match status" value="1"/>
</dbReference>
<feature type="region of interest" description="Disordered" evidence="12">
    <location>
        <begin position="1124"/>
        <end position="1154"/>
    </location>
</feature>
<evidence type="ECO:0000256" key="6">
    <source>
        <dbReference type="ARBA" id="ARBA00022989"/>
    </source>
</evidence>
<dbReference type="InterPro" id="IPR016039">
    <property type="entry name" value="Thiolase-like"/>
</dbReference>
<dbReference type="PROSITE" id="PS52019">
    <property type="entry name" value="PKS_MFAS_DH"/>
    <property type="match status" value="1"/>
</dbReference>
<dbReference type="InterPro" id="IPR036736">
    <property type="entry name" value="ACP-like_sf"/>
</dbReference>
<feature type="compositionally biased region" description="Low complexity" evidence="12">
    <location>
        <begin position="15"/>
        <end position="28"/>
    </location>
</feature>
<dbReference type="Pfam" id="PF02801">
    <property type="entry name" value="Ketoacyl-synt_C"/>
    <property type="match status" value="1"/>
</dbReference>
<dbReference type="SMART" id="SM00826">
    <property type="entry name" value="PKS_DH"/>
    <property type="match status" value="1"/>
</dbReference>
<dbReference type="InterPro" id="IPR014043">
    <property type="entry name" value="Acyl_transferase_dom"/>
</dbReference>
<feature type="transmembrane region" description="Helical" evidence="13">
    <location>
        <begin position="47"/>
        <end position="72"/>
    </location>
</feature>
<keyword evidence="19" id="KW-1185">Reference proteome</keyword>
<evidence type="ECO:0000256" key="7">
    <source>
        <dbReference type="ARBA" id="ARBA00023002"/>
    </source>
</evidence>
<evidence type="ECO:0000259" key="15">
    <source>
        <dbReference type="PROSITE" id="PS50850"/>
    </source>
</evidence>
<dbReference type="SMART" id="SM00829">
    <property type="entry name" value="PKS_ER"/>
    <property type="match status" value="1"/>
</dbReference>
<feature type="region of interest" description="C-terminal hotdog fold" evidence="11">
    <location>
        <begin position="1784"/>
        <end position="1936"/>
    </location>
</feature>
<evidence type="ECO:0000259" key="17">
    <source>
        <dbReference type="PROSITE" id="PS52019"/>
    </source>
</evidence>
<feature type="compositionally biased region" description="Basic and acidic residues" evidence="12">
    <location>
        <begin position="3080"/>
        <end position="3091"/>
    </location>
</feature>
<dbReference type="SUPFAM" id="SSF55048">
    <property type="entry name" value="Probable ACP-binding domain of malonyl-CoA ACP transacylase"/>
    <property type="match status" value="1"/>
</dbReference>
<evidence type="ECO:0008006" key="20">
    <source>
        <dbReference type="Google" id="ProtNLM"/>
    </source>
</evidence>
<dbReference type="InterPro" id="IPR014031">
    <property type="entry name" value="Ketoacyl_synth_C"/>
</dbReference>
<dbReference type="GO" id="GO:0016020">
    <property type="term" value="C:membrane"/>
    <property type="evidence" value="ECO:0007669"/>
    <property type="project" value="UniProtKB-SubCell"/>
</dbReference>
<dbReference type="InterPro" id="IPR018201">
    <property type="entry name" value="Ketoacyl_synth_AS"/>
</dbReference>
<feature type="transmembrane region" description="Helical" evidence="13">
    <location>
        <begin position="381"/>
        <end position="400"/>
    </location>
</feature>
<dbReference type="SMART" id="SM00823">
    <property type="entry name" value="PKS_PP"/>
    <property type="match status" value="1"/>
</dbReference>
<dbReference type="InterPro" id="IPR020807">
    <property type="entry name" value="PKS_DH"/>
</dbReference>
<evidence type="ECO:0000259" key="14">
    <source>
        <dbReference type="PROSITE" id="PS50075"/>
    </source>
</evidence>
<evidence type="ECO:0000256" key="1">
    <source>
        <dbReference type="ARBA" id="ARBA00004141"/>
    </source>
</evidence>
<dbReference type="Gene3D" id="1.20.1250.20">
    <property type="entry name" value="MFS general substrate transporter like domains"/>
    <property type="match status" value="1"/>
</dbReference>
<feature type="region of interest" description="Disordered" evidence="12">
    <location>
        <begin position="3078"/>
        <end position="3097"/>
    </location>
</feature>
<dbReference type="Pfam" id="PF14765">
    <property type="entry name" value="PS-DH"/>
    <property type="match status" value="1"/>
</dbReference>
<feature type="transmembrane region" description="Helical" evidence="13">
    <location>
        <begin position="84"/>
        <end position="103"/>
    </location>
</feature>
<feature type="compositionally biased region" description="Pro residues" evidence="12">
    <location>
        <begin position="1144"/>
        <end position="1154"/>
    </location>
</feature>
<dbReference type="Proteomes" id="UP001172155">
    <property type="component" value="Unassembled WGS sequence"/>
</dbReference>
<keyword evidence="7" id="KW-0560">Oxidoreductase</keyword>
<keyword evidence="10" id="KW-0012">Acyltransferase</keyword>
<dbReference type="InterPro" id="IPR042104">
    <property type="entry name" value="PKS_dehydratase_sf"/>
</dbReference>
<dbReference type="Pfam" id="PF13602">
    <property type="entry name" value="ADH_zinc_N_2"/>
    <property type="match status" value="1"/>
</dbReference>
<dbReference type="InterPro" id="IPR013968">
    <property type="entry name" value="PKS_KR"/>
</dbReference>
<dbReference type="InterPro" id="IPR050091">
    <property type="entry name" value="PKS_NRPS_Biosynth_Enz"/>
</dbReference>
<reference evidence="18" key="1">
    <citation type="submission" date="2023-06" db="EMBL/GenBank/DDBJ databases">
        <title>Genome-scale phylogeny and comparative genomics of the fungal order Sordariales.</title>
        <authorList>
            <consortium name="Lawrence Berkeley National Laboratory"/>
            <person name="Hensen N."/>
            <person name="Bonometti L."/>
            <person name="Westerberg I."/>
            <person name="Brannstrom I.O."/>
            <person name="Guillou S."/>
            <person name="Cros-Aarteil S."/>
            <person name="Calhoun S."/>
            <person name="Haridas S."/>
            <person name="Kuo A."/>
            <person name="Mondo S."/>
            <person name="Pangilinan J."/>
            <person name="Riley R."/>
            <person name="LaButti K."/>
            <person name="Andreopoulos B."/>
            <person name="Lipzen A."/>
            <person name="Chen C."/>
            <person name="Yanf M."/>
            <person name="Daum C."/>
            <person name="Ng V."/>
            <person name="Clum A."/>
            <person name="Steindorff A."/>
            <person name="Ohm R."/>
            <person name="Martin F."/>
            <person name="Silar P."/>
            <person name="Natvig D."/>
            <person name="Lalanne C."/>
            <person name="Gautier V."/>
            <person name="Ament-velasquez S.L."/>
            <person name="Kruys A."/>
            <person name="Hutchinson M.I."/>
            <person name="Powell A.J."/>
            <person name="Barry K."/>
            <person name="Miller A.N."/>
            <person name="Grigoriev I.V."/>
            <person name="Debuchy R."/>
            <person name="Gladieux P."/>
            <person name="Thoren M.H."/>
            <person name="Johannesson H."/>
        </authorList>
    </citation>
    <scope>NUCLEOTIDE SEQUENCE</scope>
    <source>
        <strain evidence="18">SMH3187-1</strain>
    </source>
</reference>
<dbReference type="GO" id="GO:0008270">
    <property type="term" value="F:zinc ion binding"/>
    <property type="evidence" value="ECO:0007669"/>
    <property type="project" value="InterPro"/>
</dbReference>
<dbReference type="InterPro" id="IPR032821">
    <property type="entry name" value="PKS_assoc"/>
</dbReference>
<proteinExistence type="predicted"/>
<feature type="domain" description="Major facilitator superfamily (MFS) profile" evidence="15">
    <location>
        <begin position="50"/>
        <end position="540"/>
    </location>
</feature>
<gene>
    <name evidence="18" type="ORF">B0T18DRAFT_452502</name>
</gene>
<dbReference type="Gene3D" id="3.40.47.10">
    <property type="match status" value="1"/>
</dbReference>
<dbReference type="SMART" id="SM00822">
    <property type="entry name" value="PKS_KR"/>
    <property type="match status" value="1"/>
</dbReference>
<dbReference type="InterPro" id="IPR016036">
    <property type="entry name" value="Malonyl_transacylase_ACP-bd"/>
</dbReference>
<evidence type="ECO:0000256" key="8">
    <source>
        <dbReference type="ARBA" id="ARBA00023136"/>
    </source>
</evidence>
<dbReference type="PRINTS" id="PR01036">
    <property type="entry name" value="TCRTETB"/>
</dbReference>
<dbReference type="GO" id="GO:0006633">
    <property type="term" value="P:fatty acid biosynthetic process"/>
    <property type="evidence" value="ECO:0007669"/>
    <property type="project" value="InterPro"/>
</dbReference>
<dbReference type="SUPFAM" id="SSF50129">
    <property type="entry name" value="GroES-like"/>
    <property type="match status" value="1"/>
</dbReference>
<dbReference type="PROSITE" id="PS00606">
    <property type="entry name" value="KS3_1"/>
    <property type="match status" value="1"/>
</dbReference>
<organism evidence="18 19">
    <name type="scientific">Schizothecium vesticola</name>
    <dbReference type="NCBI Taxonomy" id="314040"/>
    <lineage>
        <taxon>Eukaryota</taxon>
        <taxon>Fungi</taxon>
        <taxon>Dikarya</taxon>
        <taxon>Ascomycota</taxon>
        <taxon>Pezizomycotina</taxon>
        <taxon>Sordariomycetes</taxon>
        <taxon>Sordariomycetidae</taxon>
        <taxon>Sordariales</taxon>
        <taxon>Schizotheciaceae</taxon>
        <taxon>Schizothecium</taxon>
    </lineage>
</organism>
<feature type="transmembrane region" description="Helical" evidence="13">
    <location>
        <begin position="235"/>
        <end position="257"/>
    </location>
</feature>
<dbReference type="GO" id="GO:0004312">
    <property type="term" value="F:fatty acid synthase activity"/>
    <property type="evidence" value="ECO:0007669"/>
    <property type="project" value="TreeGrafter"/>
</dbReference>
<dbReference type="InterPro" id="IPR013154">
    <property type="entry name" value="ADH-like_N"/>
</dbReference>
<feature type="region of interest" description="Disordered" evidence="12">
    <location>
        <begin position="631"/>
        <end position="665"/>
    </location>
</feature>
<evidence type="ECO:0000256" key="5">
    <source>
        <dbReference type="ARBA" id="ARBA00022692"/>
    </source>
</evidence>
<feature type="transmembrane region" description="Helical" evidence="13">
    <location>
        <begin position="315"/>
        <end position="334"/>
    </location>
</feature>
<comment type="caution">
    <text evidence="18">The sequence shown here is derived from an EMBL/GenBank/DDBJ whole genome shotgun (WGS) entry which is preliminary data.</text>
</comment>
<evidence type="ECO:0000256" key="2">
    <source>
        <dbReference type="ARBA" id="ARBA00022450"/>
    </source>
</evidence>
<keyword evidence="5 13" id="KW-0812">Transmembrane</keyword>
<evidence type="ECO:0000313" key="18">
    <source>
        <dbReference type="EMBL" id="KAK0753539.1"/>
    </source>
</evidence>
<dbReference type="PROSITE" id="PS00216">
    <property type="entry name" value="SUGAR_TRANSPORT_1"/>
    <property type="match status" value="1"/>
</dbReference>
<dbReference type="Gene3D" id="1.10.1200.10">
    <property type="entry name" value="ACP-like"/>
    <property type="match status" value="1"/>
</dbReference>
<dbReference type="InterPro" id="IPR011701">
    <property type="entry name" value="MFS"/>
</dbReference>
<dbReference type="Pfam" id="PF07690">
    <property type="entry name" value="MFS_1"/>
    <property type="match status" value="1"/>
</dbReference>
<feature type="region of interest" description="Disordered" evidence="12">
    <location>
        <begin position="1"/>
        <end position="36"/>
    </location>
</feature>
<name>A0AA40KBW0_9PEZI</name>
<dbReference type="SUPFAM" id="SSF47336">
    <property type="entry name" value="ACP-like"/>
    <property type="match status" value="1"/>
</dbReference>
<evidence type="ECO:0000256" key="4">
    <source>
        <dbReference type="ARBA" id="ARBA00022679"/>
    </source>
</evidence>
<dbReference type="InterPro" id="IPR016035">
    <property type="entry name" value="Acyl_Trfase/lysoPLipase"/>
</dbReference>
<dbReference type="PROSITE" id="PS00059">
    <property type="entry name" value="ADH_ZINC"/>
    <property type="match status" value="1"/>
</dbReference>
<dbReference type="PROSITE" id="PS52004">
    <property type="entry name" value="KS3_2"/>
    <property type="match status" value="1"/>
</dbReference>
<dbReference type="InterPro" id="IPR020806">
    <property type="entry name" value="PKS_PP-bd"/>
</dbReference>
<dbReference type="InterPro" id="IPR005829">
    <property type="entry name" value="Sugar_transporter_CS"/>
</dbReference>
<dbReference type="SUPFAM" id="SSF53335">
    <property type="entry name" value="S-adenosyl-L-methionine-dependent methyltransferases"/>
    <property type="match status" value="1"/>
</dbReference>
<feature type="transmembrane region" description="Helical" evidence="13">
    <location>
        <begin position="269"/>
        <end position="289"/>
    </location>
</feature>